<protein>
    <submittedName>
        <fullName evidence="2">Thioredoxin domain-containing protein 12</fullName>
    </submittedName>
</protein>
<dbReference type="InterPro" id="IPR051099">
    <property type="entry name" value="AGR/TXD"/>
</dbReference>
<reference evidence="2 3" key="1">
    <citation type="journal article" date="2021" name="Elife">
        <title>Chloroplast acquisition without the gene transfer in kleptoplastic sea slugs, Plakobranchus ocellatus.</title>
        <authorList>
            <person name="Maeda T."/>
            <person name="Takahashi S."/>
            <person name="Yoshida T."/>
            <person name="Shimamura S."/>
            <person name="Takaki Y."/>
            <person name="Nagai Y."/>
            <person name="Toyoda A."/>
            <person name="Suzuki Y."/>
            <person name="Arimoto A."/>
            <person name="Ishii H."/>
            <person name="Satoh N."/>
            <person name="Nishiyama T."/>
            <person name="Hasebe M."/>
            <person name="Maruyama T."/>
            <person name="Minagawa J."/>
            <person name="Obokata J."/>
            <person name="Shigenobu S."/>
        </authorList>
    </citation>
    <scope>NUCLEOTIDE SEQUENCE [LARGE SCALE GENOMIC DNA]</scope>
</reference>
<dbReference type="SUPFAM" id="SSF52833">
    <property type="entry name" value="Thioredoxin-like"/>
    <property type="match status" value="1"/>
</dbReference>
<sequence>MEASDGQYCAVRKKLSIPSHSSGWSESLGWVSLEEAKKSKKPALVFIHNPKCPRCRKLKARLVSHPGVRKLSANFAMVHLTPEEIPAEERDVFTPDGKYIPRILFFDANFNFLPEVKGSEPTYQYFYSEPNNIEINMRRVLYMVKD</sequence>
<accession>A0AAV3YWB2</accession>
<evidence type="ECO:0000313" key="2">
    <source>
        <dbReference type="EMBL" id="GFN86822.1"/>
    </source>
</evidence>
<dbReference type="InterPro" id="IPR036249">
    <property type="entry name" value="Thioredoxin-like_sf"/>
</dbReference>
<dbReference type="Pfam" id="PF13899">
    <property type="entry name" value="Thioredoxin_7"/>
    <property type="match status" value="1"/>
</dbReference>
<evidence type="ECO:0000313" key="3">
    <source>
        <dbReference type="Proteomes" id="UP000735302"/>
    </source>
</evidence>
<dbReference type="PANTHER" id="PTHR15337:SF11">
    <property type="entry name" value="THIOREDOXIN DOMAIN-CONTAINING PROTEIN"/>
    <property type="match status" value="1"/>
</dbReference>
<dbReference type="Gene3D" id="3.40.30.10">
    <property type="entry name" value="Glutaredoxin"/>
    <property type="match status" value="1"/>
</dbReference>
<dbReference type="PANTHER" id="PTHR15337">
    <property type="entry name" value="ANTERIOR GRADIENT PROTEIN-RELATED"/>
    <property type="match status" value="1"/>
</dbReference>
<dbReference type="Proteomes" id="UP000735302">
    <property type="component" value="Unassembled WGS sequence"/>
</dbReference>
<dbReference type="AlphaFoldDB" id="A0AAV3YWB2"/>
<organism evidence="2 3">
    <name type="scientific">Plakobranchus ocellatus</name>
    <dbReference type="NCBI Taxonomy" id="259542"/>
    <lineage>
        <taxon>Eukaryota</taxon>
        <taxon>Metazoa</taxon>
        <taxon>Spiralia</taxon>
        <taxon>Lophotrochozoa</taxon>
        <taxon>Mollusca</taxon>
        <taxon>Gastropoda</taxon>
        <taxon>Heterobranchia</taxon>
        <taxon>Euthyneura</taxon>
        <taxon>Panpulmonata</taxon>
        <taxon>Sacoglossa</taxon>
        <taxon>Placobranchoidea</taxon>
        <taxon>Plakobranchidae</taxon>
        <taxon>Plakobranchus</taxon>
    </lineage>
</organism>
<name>A0AAV3YWB2_9GAST</name>
<keyword evidence="1" id="KW-0732">Signal</keyword>
<evidence type="ECO:0000256" key="1">
    <source>
        <dbReference type="ARBA" id="ARBA00022729"/>
    </source>
</evidence>
<gene>
    <name evidence="2" type="ORF">PoB_001332800</name>
</gene>
<keyword evidence="3" id="KW-1185">Reference proteome</keyword>
<proteinExistence type="predicted"/>
<dbReference type="EMBL" id="BLXT01001606">
    <property type="protein sequence ID" value="GFN86822.1"/>
    <property type="molecule type" value="Genomic_DNA"/>
</dbReference>
<comment type="caution">
    <text evidence="2">The sequence shown here is derived from an EMBL/GenBank/DDBJ whole genome shotgun (WGS) entry which is preliminary data.</text>
</comment>